<evidence type="ECO:0000256" key="1">
    <source>
        <dbReference type="SAM" id="Phobius"/>
    </source>
</evidence>
<name>A0ABW5Z7Y5_9FLAO</name>
<gene>
    <name evidence="2" type="ORF">ACFSX9_06680</name>
</gene>
<keyword evidence="1" id="KW-0812">Transmembrane</keyword>
<evidence type="ECO:0000313" key="2">
    <source>
        <dbReference type="EMBL" id="MFD2908416.1"/>
    </source>
</evidence>
<sequence length="143" mass="16674">MVGKILYKLFIFIISAVMFSTYLLIFYYCISNTFFTFKNWNNLEKGEIVNIRSEDFNDSSYTTTIYDVSIDSSIFRAEADLNSEYDIGAKVLVQHKGSSKVRIIYVNDIEVGSRINATEYITIFFLILMLLITYFVIRGKMQR</sequence>
<dbReference type="RefSeq" id="WP_379805923.1">
    <property type="nucleotide sequence ID" value="NZ_JBHUOL010000012.1"/>
</dbReference>
<accession>A0ABW5Z7Y5</accession>
<comment type="caution">
    <text evidence="2">The sequence shown here is derived from an EMBL/GenBank/DDBJ whole genome shotgun (WGS) entry which is preliminary data.</text>
</comment>
<keyword evidence="1" id="KW-1133">Transmembrane helix</keyword>
<dbReference type="Proteomes" id="UP001597549">
    <property type="component" value="Unassembled WGS sequence"/>
</dbReference>
<feature type="transmembrane region" description="Helical" evidence="1">
    <location>
        <begin position="120"/>
        <end position="137"/>
    </location>
</feature>
<reference evidence="3" key="1">
    <citation type="journal article" date="2019" name="Int. J. Syst. Evol. Microbiol.">
        <title>The Global Catalogue of Microorganisms (GCM) 10K type strain sequencing project: providing services to taxonomists for standard genome sequencing and annotation.</title>
        <authorList>
            <consortium name="The Broad Institute Genomics Platform"/>
            <consortium name="The Broad Institute Genome Sequencing Center for Infectious Disease"/>
            <person name="Wu L."/>
            <person name="Ma J."/>
        </authorList>
    </citation>
    <scope>NUCLEOTIDE SEQUENCE [LARGE SCALE GENOMIC DNA]</scope>
    <source>
        <strain evidence="3">KCTC 52644</strain>
    </source>
</reference>
<evidence type="ECO:0008006" key="4">
    <source>
        <dbReference type="Google" id="ProtNLM"/>
    </source>
</evidence>
<keyword evidence="1" id="KW-0472">Membrane</keyword>
<dbReference type="EMBL" id="JBHUOL010000012">
    <property type="protein sequence ID" value="MFD2908416.1"/>
    <property type="molecule type" value="Genomic_DNA"/>
</dbReference>
<keyword evidence="3" id="KW-1185">Reference proteome</keyword>
<organism evidence="2 3">
    <name type="scientific">Flavobacterium ardleyense</name>
    <dbReference type="NCBI Taxonomy" id="2038737"/>
    <lineage>
        <taxon>Bacteria</taxon>
        <taxon>Pseudomonadati</taxon>
        <taxon>Bacteroidota</taxon>
        <taxon>Flavobacteriia</taxon>
        <taxon>Flavobacteriales</taxon>
        <taxon>Flavobacteriaceae</taxon>
        <taxon>Flavobacterium</taxon>
    </lineage>
</organism>
<evidence type="ECO:0000313" key="3">
    <source>
        <dbReference type="Proteomes" id="UP001597549"/>
    </source>
</evidence>
<proteinExistence type="predicted"/>
<feature type="transmembrane region" description="Helical" evidence="1">
    <location>
        <begin position="9"/>
        <end position="30"/>
    </location>
</feature>
<protein>
    <recommendedName>
        <fullName evidence="4">DUF3592 domain containing protein</fullName>
    </recommendedName>
</protein>